<dbReference type="Proteomes" id="UP000658514">
    <property type="component" value="Unassembled WGS sequence"/>
</dbReference>
<dbReference type="InterPro" id="IPR013096">
    <property type="entry name" value="Cupin_2"/>
</dbReference>
<evidence type="ECO:0000313" key="3">
    <source>
        <dbReference type="EMBL" id="MBD2197633.1"/>
    </source>
</evidence>
<name>A0ABR8AE61_9CYAN</name>
<keyword evidence="1" id="KW-0238">DNA-binding</keyword>
<dbReference type="SUPFAM" id="SSF51215">
    <property type="entry name" value="Regulatory protein AraC"/>
    <property type="match status" value="1"/>
</dbReference>
<evidence type="ECO:0000259" key="2">
    <source>
        <dbReference type="Pfam" id="PF07883"/>
    </source>
</evidence>
<evidence type="ECO:0000313" key="4">
    <source>
        <dbReference type="Proteomes" id="UP000658514"/>
    </source>
</evidence>
<feature type="domain" description="Cupin type-2" evidence="2">
    <location>
        <begin position="27"/>
        <end position="72"/>
    </location>
</feature>
<organism evidence="3 4">
    <name type="scientific">Calothrix parietina FACHB-288</name>
    <dbReference type="NCBI Taxonomy" id="2692896"/>
    <lineage>
        <taxon>Bacteria</taxon>
        <taxon>Bacillati</taxon>
        <taxon>Cyanobacteriota</taxon>
        <taxon>Cyanophyceae</taxon>
        <taxon>Nostocales</taxon>
        <taxon>Calotrichaceae</taxon>
        <taxon>Calothrix</taxon>
    </lineage>
</organism>
<dbReference type="InterPro" id="IPR014710">
    <property type="entry name" value="RmlC-like_jellyroll"/>
</dbReference>
<comment type="caution">
    <text evidence="3">The sequence shown here is derived from an EMBL/GenBank/DDBJ whole genome shotgun (WGS) entry which is preliminary data.</text>
</comment>
<dbReference type="Gene3D" id="2.60.120.10">
    <property type="entry name" value="Jelly Rolls"/>
    <property type="match status" value="1"/>
</dbReference>
<proteinExistence type="predicted"/>
<dbReference type="EMBL" id="JACJQH010000030">
    <property type="protein sequence ID" value="MBD2197633.1"/>
    <property type="molecule type" value="Genomic_DNA"/>
</dbReference>
<gene>
    <name evidence="3" type="ORF">H6G24_19345</name>
</gene>
<dbReference type="InterPro" id="IPR037923">
    <property type="entry name" value="HTH-like"/>
</dbReference>
<reference evidence="3 4" key="1">
    <citation type="journal article" date="2020" name="ISME J.">
        <title>Comparative genomics reveals insights into cyanobacterial evolution and habitat adaptation.</title>
        <authorList>
            <person name="Chen M.Y."/>
            <person name="Teng W.K."/>
            <person name="Zhao L."/>
            <person name="Hu C.X."/>
            <person name="Zhou Y.K."/>
            <person name="Han B.P."/>
            <person name="Song L.R."/>
            <person name="Shu W.S."/>
        </authorList>
    </citation>
    <scope>NUCLEOTIDE SEQUENCE [LARGE SCALE GENOMIC DNA]</scope>
    <source>
        <strain evidence="3 4">FACHB-288</strain>
    </source>
</reference>
<sequence>MRLKSRGSLFRLALKRRGYQVSRYFRVFFVEAGAGTIYVDGKEYALVPGNCVAVEPGELHEVVNTGTSELILTYFGLRVEKSAG</sequence>
<accession>A0ABR8AE61</accession>
<dbReference type="Pfam" id="PF07883">
    <property type="entry name" value="Cupin_2"/>
    <property type="match status" value="1"/>
</dbReference>
<keyword evidence="4" id="KW-1185">Reference proteome</keyword>
<protein>
    <submittedName>
        <fullName evidence="3">Cupin domain-containing protein</fullName>
    </submittedName>
</protein>
<evidence type="ECO:0000256" key="1">
    <source>
        <dbReference type="ARBA" id="ARBA00023125"/>
    </source>
</evidence>